<sequence length="174" mass="18888">MTARAVKQTLPERTIVSKDAKAMMNTAASMFTLYLTTIAHDVSSKNKRSTITLKDVLSALREADLEHFIEPVEQCLQDTKAMEMRKRAKKEAGKAAPTDGNAASVEATAHDAVADEQDEVPMETDADLPEATGDESVEEEEEEEEEEVNDDEAAVRGQSTASSPPDDADMLEAS</sequence>
<organism evidence="5 6">
    <name type="scientific">Pythium oligandrum</name>
    <name type="common">Mycoparasitic fungus</name>
    <dbReference type="NCBI Taxonomy" id="41045"/>
    <lineage>
        <taxon>Eukaryota</taxon>
        <taxon>Sar</taxon>
        <taxon>Stramenopiles</taxon>
        <taxon>Oomycota</taxon>
        <taxon>Peronosporomycetes</taxon>
        <taxon>Pythiales</taxon>
        <taxon>Pythiaceae</taxon>
        <taxon>Pythium</taxon>
    </lineage>
</organism>
<feature type="compositionally biased region" description="Acidic residues" evidence="3">
    <location>
        <begin position="114"/>
        <end position="152"/>
    </location>
</feature>
<evidence type="ECO:0000256" key="2">
    <source>
        <dbReference type="ARBA" id="ARBA00023242"/>
    </source>
</evidence>
<dbReference type="GO" id="GO:0008623">
    <property type="term" value="C:CHRAC"/>
    <property type="evidence" value="ECO:0007669"/>
    <property type="project" value="TreeGrafter"/>
</dbReference>
<evidence type="ECO:0000256" key="3">
    <source>
        <dbReference type="SAM" id="MobiDB-lite"/>
    </source>
</evidence>
<dbReference type="GO" id="GO:0008622">
    <property type="term" value="C:epsilon DNA polymerase complex"/>
    <property type="evidence" value="ECO:0007669"/>
    <property type="project" value="TreeGrafter"/>
</dbReference>
<dbReference type="GO" id="GO:0006974">
    <property type="term" value="P:DNA damage response"/>
    <property type="evidence" value="ECO:0007669"/>
    <property type="project" value="TreeGrafter"/>
</dbReference>
<dbReference type="Proteomes" id="UP000794436">
    <property type="component" value="Unassembled WGS sequence"/>
</dbReference>
<dbReference type="PANTHER" id="PTHR46172">
    <property type="entry name" value="DNA POLYMERASE EPSILON SUBUNIT 3"/>
    <property type="match status" value="1"/>
</dbReference>
<dbReference type="EMBL" id="SPLM01000036">
    <property type="protein sequence ID" value="TMW66294.1"/>
    <property type="molecule type" value="Genomic_DNA"/>
</dbReference>
<evidence type="ECO:0000313" key="6">
    <source>
        <dbReference type="Proteomes" id="UP000794436"/>
    </source>
</evidence>
<comment type="subcellular location">
    <subcellularLocation>
        <location evidence="1">Nucleus</location>
    </subcellularLocation>
</comment>
<dbReference type="InterPro" id="IPR051377">
    <property type="entry name" value="DNA_Pol-Epsilon_Subunit"/>
</dbReference>
<evidence type="ECO:0000313" key="5">
    <source>
        <dbReference type="EMBL" id="TMW66294.1"/>
    </source>
</evidence>
<feature type="region of interest" description="Disordered" evidence="3">
    <location>
        <begin position="82"/>
        <end position="174"/>
    </location>
</feature>
<dbReference type="AlphaFoldDB" id="A0A8K1CMM6"/>
<keyword evidence="6" id="KW-1185">Reference proteome</keyword>
<dbReference type="InterPro" id="IPR003958">
    <property type="entry name" value="CBFA_NFYB_domain"/>
</dbReference>
<dbReference type="PANTHER" id="PTHR46172:SF1">
    <property type="entry name" value="DNA POLYMERASE EPSILON SUBUNIT 3"/>
    <property type="match status" value="1"/>
</dbReference>
<accession>A0A8K1CMM6</accession>
<protein>
    <recommendedName>
        <fullName evidence="4">Transcription factor CBF/NF-Y/archaeal histone domain-containing protein</fullName>
    </recommendedName>
</protein>
<dbReference type="GO" id="GO:0031507">
    <property type="term" value="P:heterochromatin formation"/>
    <property type="evidence" value="ECO:0007669"/>
    <property type="project" value="TreeGrafter"/>
</dbReference>
<dbReference type="Gene3D" id="1.10.20.10">
    <property type="entry name" value="Histone, subunit A"/>
    <property type="match status" value="1"/>
</dbReference>
<dbReference type="OrthoDB" id="386949at2759"/>
<dbReference type="SUPFAM" id="SSF47113">
    <property type="entry name" value="Histone-fold"/>
    <property type="match status" value="1"/>
</dbReference>
<dbReference type="GO" id="GO:0006272">
    <property type="term" value="P:leading strand elongation"/>
    <property type="evidence" value="ECO:0007669"/>
    <property type="project" value="TreeGrafter"/>
</dbReference>
<proteinExistence type="predicted"/>
<dbReference type="InterPro" id="IPR009072">
    <property type="entry name" value="Histone-fold"/>
</dbReference>
<dbReference type="Pfam" id="PF00808">
    <property type="entry name" value="CBFD_NFYB_HMF"/>
    <property type="match status" value="1"/>
</dbReference>
<evidence type="ECO:0000256" key="1">
    <source>
        <dbReference type="ARBA" id="ARBA00004123"/>
    </source>
</evidence>
<reference evidence="5" key="1">
    <citation type="submission" date="2019-03" db="EMBL/GenBank/DDBJ databases">
        <title>Long read genome sequence of the mycoparasitic Pythium oligandrum ATCC 38472 isolated from sugarbeet rhizosphere.</title>
        <authorList>
            <person name="Gaulin E."/>
        </authorList>
    </citation>
    <scope>NUCLEOTIDE SEQUENCE</scope>
    <source>
        <strain evidence="5">ATCC 38472_TT</strain>
    </source>
</reference>
<gene>
    <name evidence="5" type="ORF">Poli38472_004059</name>
</gene>
<feature type="domain" description="Transcription factor CBF/NF-Y/archaeal histone" evidence="4">
    <location>
        <begin position="6"/>
        <end position="60"/>
    </location>
</feature>
<keyword evidence="2" id="KW-0539">Nucleus</keyword>
<dbReference type="CDD" id="cd22928">
    <property type="entry name" value="HFD_POLE3_DPB4"/>
    <property type="match status" value="1"/>
</dbReference>
<dbReference type="GO" id="GO:0046982">
    <property type="term" value="F:protein heterodimerization activity"/>
    <property type="evidence" value="ECO:0007669"/>
    <property type="project" value="InterPro"/>
</dbReference>
<feature type="compositionally biased region" description="Basic and acidic residues" evidence="3">
    <location>
        <begin position="82"/>
        <end position="93"/>
    </location>
</feature>
<evidence type="ECO:0000259" key="4">
    <source>
        <dbReference type="Pfam" id="PF00808"/>
    </source>
</evidence>
<dbReference type="GO" id="GO:0031490">
    <property type="term" value="F:chromatin DNA binding"/>
    <property type="evidence" value="ECO:0007669"/>
    <property type="project" value="TreeGrafter"/>
</dbReference>
<comment type="caution">
    <text evidence="5">The sequence shown here is derived from an EMBL/GenBank/DDBJ whole genome shotgun (WGS) entry which is preliminary data.</text>
</comment>
<name>A0A8K1CMM6_PYTOL</name>